<dbReference type="OrthoDB" id="9804152at2"/>
<dbReference type="SUPFAM" id="SSF140478">
    <property type="entry name" value="LemA-like"/>
    <property type="match status" value="1"/>
</dbReference>
<keyword evidence="9" id="KW-0863">Zinc-finger</keyword>
<evidence type="ECO:0000256" key="4">
    <source>
        <dbReference type="ARBA" id="ARBA00008854"/>
    </source>
</evidence>
<comment type="subcellular location">
    <subcellularLocation>
        <location evidence="2">Membrane</location>
        <topology evidence="2">Multi-pass membrane protein</topology>
    </subcellularLocation>
    <subcellularLocation>
        <location evidence="3">Membrane</location>
        <topology evidence="3">Single-pass membrane protein</topology>
    </subcellularLocation>
</comment>
<dbReference type="GO" id="GO:0016020">
    <property type="term" value="C:membrane"/>
    <property type="evidence" value="ECO:0007669"/>
    <property type="project" value="UniProtKB-SubCell"/>
</dbReference>
<comment type="similarity">
    <text evidence="4">Belongs to the LemA family.</text>
</comment>
<evidence type="ECO:0000256" key="5">
    <source>
        <dbReference type="ARBA" id="ARBA00012483"/>
    </source>
</evidence>
<feature type="transmembrane region" description="Helical" evidence="14">
    <location>
        <begin position="531"/>
        <end position="552"/>
    </location>
</feature>
<dbReference type="Gene3D" id="1.20.1440.20">
    <property type="entry name" value="LemA-like domain"/>
    <property type="match status" value="1"/>
</dbReference>
<reference evidence="16 17" key="1">
    <citation type="submission" date="2019-03" db="EMBL/GenBank/DDBJ databases">
        <title>Genomic Encyclopedia of Type Strains, Phase IV (KMG-IV): sequencing the most valuable type-strain genomes for metagenomic binning, comparative biology and taxonomic classification.</title>
        <authorList>
            <person name="Goeker M."/>
        </authorList>
    </citation>
    <scope>NUCLEOTIDE SEQUENCE [LARGE SCALE GENOMIC DNA]</scope>
    <source>
        <strain evidence="16 17">DSM 15505</strain>
    </source>
</reference>
<dbReference type="GO" id="GO:0061630">
    <property type="term" value="F:ubiquitin protein ligase activity"/>
    <property type="evidence" value="ECO:0007669"/>
    <property type="project" value="UniProtKB-EC"/>
</dbReference>
<evidence type="ECO:0000256" key="11">
    <source>
        <dbReference type="ARBA" id="ARBA00022833"/>
    </source>
</evidence>
<feature type="transmembrane region" description="Helical" evidence="14">
    <location>
        <begin position="561"/>
        <end position="581"/>
    </location>
</feature>
<evidence type="ECO:0000313" key="16">
    <source>
        <dbReference type="EMBL" id="TDT44443.1"/>
    </source>
</evidence>
<evidence type="ECO:0000256" key="2">
    <source>
        <dbReference type="ARBA" id="ARBA00004141"/>
    </source>
</evidence>
<dbReference type="Pfam" id="PF12483">
    <property type="entry name" value="GIDE"/>
    <property type="match status" value="1"/>
</dbReference>
<dbReference type="PANTHER" id="PTHR34478">
    <property type="entry name" value="PROTEIN LEMA"/>
    <property type="match status" value="1"/>
</dbReference>
<evidence type="ECO:0000256" key="3">
    <source>
        <dbReference type="ARBA" id="ARBA00004167"/>
    </source>
</evidence>
<evidence type="ECO:0000256" key="14">
    <source>
        <dbReference type="SAM" id="Phobius"/>
    </source>
</evidence>
<evidence type="ECO:0000256" key="1">
    <source>
        <dbReference type="ARBA" id="ARBA00000900"/>
    </source>
</evidence>
<gene>
    <name evidence="16" type="ORF">DES49_0547</name>
</gene>
<feature type="transmembrane region" description="Helical" evidence="14">
    <location>
        <begin position="204"/>
        <end position="225"/>
    </location>
</feature>
<dbReference type="Proteomes" id="UP000295830">
    <property type="component" value="Unassembled WGS sequence"/>
</dbReference>
<keyword evidence="11" id="KW-0862">Zinc</keyword>
<evidence type="ECO:0000256" key="6">
    <source>
        <dbReference type="ARBA" id="ARBA00022679"/>
    </source>
</evidence>
<dbReference type="EMBL" id="SOAX01000001">
    <property type="protein sequence ID" value="TDT44443.1"/>
    <property type="molecule type" value="Genomic_DNA"/>
</dbReference>
<name>A0A4R7K396_9GAMM</name>
<keyword evidence="17" id="KW-1185">Reference proteome</keyword>
<feature type="transmembrane region" description="Helical" evidence="14">
    <location>
        <begin position="343"/>
        <end position="363"/>
    </location>
</feature>
<proteinExistence type="inferred from homology"/>
<organism evidence="16 17">
    <name type="scientific">Halospina denitrificans</name>
    <dbReference type="NCBI Taxonomy" id="332522"/>
    <lineage>
        <taxon>Bacteria</taxon>
        <taxon>Pseudomonadati</taxon>
        <taxon>Pseudomonadota</taxon>
        <taxon>Gammaproteobacteria</taxon>
        <taxon>Halospina</taxon>
    </lineage>
</organism>
<protein>
    <recommendedName>
        <fullName evidence="5">RING-type E3 ubiquitin transferase</fullName>
        <ecNumber evidence="5">2.3.2.27</ecNumber>
    </recommendedName>
</protein>
<accession>A0A4R7K396</accession>
<evidence type="ECO:0000256" key="7">
    <source>
        <dbReference type="ARBA" id="ARBA00022692"/>
    </source>
</evidence>
<feature type="transmembrane region" description="Helical" evidence="14">
    <location>
        <begin position="231"/>
        <end position="251"/>
    </location>
</feature>
<evidence type="ECO:0000256" key="13">
    <source>
        <dbReference type="ARBA" id="ARBA00023136"/>
    </source>
</evidence>
<sequence>MNRINFASFTGHTVAVVLALLCLVGTYYFMQQGLGQLTEARQLERLPVTPIDALADGPYLISGNAETQNGTLRTPYSNTSALYYKYELTEQYRDSDGDLRTRVIESGQRNKRFTVSDDSGQVTIDPPKAVERLDWNISQSYQSERGDRTYTEWALEPGDSVSVVGNYAPSRNAMTFQGLSDLHLPALVSGQTLGKDSGDRLFNAAIRISLATGLLALGIALVLPALRIHRFWVYLIVMTLSVTGTLSVLGITQMQKEWQSIATLYETRYQQATNQPGTEAALADVAALRQLIDRNTSGLLDRWMAGRVLDNQLPLPKLSEDTRARAEAIADSRPRGRFAHSTVSFAISAGSALVAVLLLWLAIRTVKLKRLVEALPTISARSASFGLCELKGMINVDDECPFIRDPLLDKKCVAFDYKVEEKRGHGKKASWKTIEHRTESVPFWLEDDSGRIKVEPEGASVEYHEVTSETHGDRRYSVRLLDTFINVYCLGFAELDEAHPDRLTIREDSDSPFLISAREEDDILIDRGAKGFVGVGVSLGLILFATTAFLAADGNFSPDNLLVSALAVPLVLMSYIGILHYNDIVFLKNRVSRARANIDIILKQRQDLWPSLEQVVKASMDHEQTLQKAISKLRSVDLRDVDTPQKTDRLIGFEQKVKRKVMARIENYPELKNHSVIKQFMDIMTRTENYLSLLRISYSDSAQIYNTRIQSFPDLILARLFRFKPFDYFSTGK</sequence>
<dbReference type="EC" id="2.3.2.27" evidence="5"/>
<keyword evidence="7 14" id="KW-0812">Transmembrane</keyword>
<dbReference type="PANTHER" id="PTHR34478:SF1">
    <property type="entry name" value="PROTEIN LEMA"/>
    <property type="match status" value="1"/>
</dbReference>
<keyword evidence="12 14" id="KW-1133">Transmembrane helix</keyword>
<comment type="catalytic activity">
    <reaction evidence="1">
        <text>S-ubiquitinyl-[E2 ubiquitin-conjugating enzyme]-L-cysteine + [acceptor protein]-L-lysine = [E2 ubiquitin-conjugating enzyme]-L-cysteine + N(6)-ubiquitinyl-[acceptor protein]-L-lysine.</text>
        <dbReference type="EC" id="2.3.2.27"/>
    </reaction>
</comment>
<keyword evidence="10" id="KW-0833">Ubl conjugation pathway</keyword>
<evidence type="ECO:0000256" key="10">
    <source>
        <dbReference type="ARBA" id="ARBA00022786"/>
    </source>
</evidence>
<evidence type="ECO:0000256" key="8">
    <source>
        <dbReference type="ARBA" id="ARBA00022723"/>
    </source>
</evidence>
<dbReference type="InterPro" id="IPR023353">
    <property type="entry name" value="LemA-like_dom_sf"/>
</dbReference>
<dbReference type="RefSeq" id="WP_133734824.1">
    <property type="nucleotide sequence ID" value="NZ_SOAX01000001.1"/>
</dbReference>
<evidence type="ECO:0000259" key="15">
    <source>
        <dbReference type="Pfam" id="PF12483"/>
    </source>
</evidence>
<dbReference type="GO" id="GO:0016567">
    <property type="term" value="P:protein ubiquitination"/>
    <property type="evidence" value="ECO:0007669"/>
    <property type="project" value="InterPro"/>
</dbReference>
<comment type="caution">
    <text evidence="16">The sequence shown here is derived from an EMBL/GenBank/DDBJ whole genome shotgun (WGS) entry which is preliminary data.</text>
</comment>
<dbReference type="InterPro" id="IPR022170">
    <property type="entry name" value="MUL1-like"/>
</dbReference>
<evidence type="ECO:0000256" key="9">
    <source>
        <dbReference type="ARBA" id="ARBA00022771"/>
    </source>
</evidence>
<evidence type="ECO:0000256" key="12">
    <source>
        <dbReference type="ARBA" id="ARBA00022989"/>
    </source>
</evidence>
<keyword evidence="8" id="KW-0479">Metal-binding</keyword>
<dbReference type="GO" id="GO:0008270">
    <property type="term" value="F:zinc ion binding"/>
    <property type="evidence" value="ECO:0007669"/>
    <property type="project" value="UniProtKB-KW"/>
</dbReference>
<keyword evidence="6" id="KW-0808">Transferase</keyword>
<evidence type="ECO:0000313" key="17">
    <source>
        <dbReference type="Proteomes" id="UP000295830"/>
    </source>
</evidence>
<dbReference type="Pfam" id="PF04011">
    <property type="entry name" value="LemA"/>
    <property type="match status" value="1"/>
</dbReference>
<keyword evidence="13 14" id="KW-0472">Membrane</keyword>
<dbReference type="InterPro" id="IPR007156">
    <property type="entry name" value="MamQ_LemA"/>
</dbReference>
<dbReference type="AlphaFoldDB" id="A0A4R7K396"/>
<feature type="domain" description="E3 Ubiquitin ligase MUL1-like" evidence="15">
    <location>
        <begin position="420"/>
        <end position="524"/>
    </location>
</feature>
<feature type="transmembrane region" description="Helical" evidence="14">
    <location>
        <begin position="6"/>
        <end position="29"/>
    </location>
</feature>